<reference evidence="3" key="1">
    <citation type="submission" date="2021-02" db="EMBL/GenBank/DDBJ databases">
        <authorList>
            <person name="Dougan E. K."/>
            <person name="Rhodes N."/>
            <person name="Thang M."/>
            <person name="Chan C."/>
        </authorList>
    </citation>
    <scope>NUCLEOTIDE SEQUENCE</scope>
</reference>
<feature type="region of interest" description="Disordered" evidence="2">
    <location>
        <begin position="132"/>
        <end position="205"/>
    </location>
</feature>
<feature type="compositionally biased region" description="Polar residues" evidence="2">
    <location>
        <begin position="186"/>
        <end position="201"/>
    </location>
</feature>
<comment type="caution">
    <text evidence="3">The sequence shown here is derived from an EMBL/GenBank/DDBJ whole genome shotgun (WGS) entry which is preliminary data.</text>
</comment>
<feature type="coiled-coil region" evidence="1">
    <location>
        <begin position="53"/>
        <end position="80"/>
    </location>
</feature>
<dbReference type="EMBL" id="CAJNNW010025584">
    <property type="protein sequence ID" value="CAE8677727.1"/>
    <property type="molecule type" value="Genomic_DNA"/>
</dbReference>
<evidence type="ECO:0000256" key="1">
    <source>
        <dbReference type="SAM" id="Coils"/>
    </source>
</evidence>
<gene>
    <name evidence="3" type="ORF">PGLA2088_LOCUS20436</name>
</gene>
<keyword evidence="1" id="KW-0175">Coiled coil</keyword>
<proteinExistence type="predicted"/>
<evidence type="ECO:0000313" key="3">
    <source>
        <dbReference type="EMBL" id="CAE8677727.1"/>
    </source>
</evidence>
<name>A0A813JFL7_POLGL</name>
<evidence type="ECO:0000313" key="4">
    <source>
        <dbReference type="Proteomes" id="UP000626109"/>
    </source>
</evidence>
<evidence type="ECO:0000256" key="2">
    <source>
        <dbReference type="SAM" id="MobiDB-lite"/>
    </source>
</evidence>
<dbReference type="AlphaFoldDB" id="A0A813JFL7"/>
<protein>
    <submittedName>
        <fullName evidence="3">Uncharacterized protein</fullName>
    </submittedName>
</protein>
<accession>A0A813JFL7</accession>
<feature type="non-terminal residue" evidence="3">
    <location>
        <position position="220"/>
    </location>
</feature>
<organism evidence="3 4">
    <name type="scientific">Polarella glacialis</name>
    <name type="common">Dinoflagellate</name>
    <dbReference type="NCBI Taxonomy" id="89957"/>
    <lineage>
        <taxon>Eukaryota</taxon>
        <taxon>Sar</taxon>
        <taxon>Alveolata</taxon>
        <taxon>Dinophyceae</taxon>
        <taxon>Suessiales</taxon>
        <taxon>Suessiaceae</taxon>
        <taxon>Polarella</taxon>
    </lineage>
</organism>
<feature type="region of interest" description="Disordered" evidence="2">
    <location>
        <begin position="89"/>
        <end position="111"/>
    </location>
</feature>
<dbReference type="Proteomes" id="UP000626109">
    <property type="component" value="Unassembled WGS sequence"/>
</dbReference>
<sequence length="220" mass="23123">MTPPVMARSPRSSTMEVGVGRSCHIASTALSSGLPAAFASMTTSSAVDATKVLDASRRQREQQDALLQRAELELLKAARRAQAALEPRPGYRRVGGAPGGGLSPPSRPGVVGRPVVYKRSGVSASELTAAALSPGARSAREGLSAPASPKSVPRMVRGALNLRAPGLDAWDPDAEDGSEATRRGSLESTASCDSPRRSPQTWKRHERTVEQYVLSRNVGS</sequence>